<dbReference type="EMBL" id="LPUF01000001">
    <property type="protein sequence ID" value="OQK17005.1"/>
    <property type="molecule type" value="Genomic_DNA"/>
</dbReference>
<gene>
    <name evidence="1" type="ORF">AU255_03645</name>
</gene>
<reference evidence="1 2" key="1">
    <citation type="submission" date="2015-12" db="EMBL/GenBank/DDBJ databases">
        <authorList>
            <person name="Shamseldin A."/>
            <person name="Moawad H."/>
            <person name="Abd El-Rahim W.M."/>
            <person name="Sadowsky M.J."/>
        </authorList>
    </citation>
    <scope>NUCLEOTIDE SEQUENCE [LARGE SCALE GENOMIC DNA]</scope>
    <source>
        <strain evidence="1 2">WF1</strain>
    </source>
</reference>
<organism evidence="1 2">
    <name type="scientific">Methyloprofundus sedimenti</name>
    <dbReference type="NCBI Taxonomy" id="1420851"/>
    <lineage>
        <taxon>Bacteria</taxon>
        <taxon>Pseudomonadati</taxon>
        <taxon>Pseudomonadota</taxon>
        <taxon>Gammaproteobacteria</taxon>
        <taxon>Methylococcales</taxon>
        <taxon>Methylococcaceae</taxon>
        <taxon>Methyloprofundus</taxon>
    </lineage>
</organism>
<dbReference type="STRING" id="1420851.AU255_03645"/>
<keyword evidence="2" id="KW-1185">Reference proteome</keyword>
<evidence type="ECO:0000313" key="2">
    <source>
        <dbReference type="Proteomes" id="UP000191980"/>
    </source>
</evidence>
<accession>A0A1V8M627</accession>
<name>A0A1V8M627_9GAMM</name>
<protein>
    <submittedName>
        <fullName evidence="1">Uncharacterized protein</fullName>
    </submittedName>
</protein>
<dbReference type="RefSeq" id="WP_080521621.1">
    <property type="nucleotide sequence ID" value="NZ_LPUF01000001.1"/>
</dbReference>
<sequence length="127" mass="14594">MYLLNDFKLHRTLLLNFFPQIKVEILLSEDKDKQHELLTIFFDALRASTHPVLFIYGLFFIPKVVSRRIQKAANNKASLPICLEISKEKLNELLKNKQICAADIRCLDSGSKQCLMKLCLQNCLAGK</sequence>
<proteinExistence type="predicted"/>
<dbReference type="AlphaFoldDB" id="A0A1V8M627"/>
<comment type="caution">
    <text evidence="1">The sequence shown here is derived from an EMBL/GenBank/DDBJ whole genome shotgun (WGS) entry which is preliminary data.</text>
</comment>
<evidence type="ECO:0000313" key="1">
    <source>
        <dbReference type="EMBL" id="OQK17005.1"/>
    </source>
</evidence>
<dbReference type="Proteomes" id="UP000191980">
    <property type="component" value="Unassembled WGS sequence"/>
</dbReference>